<feature type="domain" description="Carboxylesterase type B" evidence="1">
    <location>
        <begin position="21"/>
        <end position="57"/>
    </location>
</feature>
<proteinExistence type="predicted"/>
<dbReference type="InterPro" id="IPR029058">
    <property type="entry name" value="AB_hydrolase_fold"/>
</dbReference>
<name>A0A915DLN7_9BILA</name>
<protein>
    <submittedName>
        <fullName evidence="3">Carboxylesterase type B domain-containing protein</fullName>
    </submittedName>
</protein>
<dbReference type="SUPFAM" id="SSF53474">
    <property type="entry name" value="alpha/beta-Hydrolases"/>
    <property type="match status" value="1"/>
</dbReference>
<dbReference type="InterPro" id="IPR002018">
    <property type="entry name" value="CarbesteraseB"/>
</dbReference>
<evidence type="ECO:0000259" key="1">
    <source>
        <dbReference type="Pfam" id="PF00135"/>
    </source>
</evidence>
<accession>A0A915DLN7</accession>
<evidence type="ECO:0000313" key="2">
    <source>
        <dbReference type="Proteomes" id="UP000887574"/>
    </source>
</evidence>
<dbReference type="Pfam" id="PF00135">
    <property type="entry name" value="COesterase"/>
    <property type="match status" value="2"/>
</dbReference>
<evidence type="ECO:0000313" key="3">
    <source>
        <dbReference type="WBParaSite" id="jg20813"/>
    </source>
</evidence>
<reference evidence="3" key="1">
    <citation type="submission" date="2022-11" db="UniProtKB">
        <authorList>
            <consortium name="WormBaseParasite"/>
        </authorList>
    </citation>
    <scope>IDENTIFICATION</scope>
</reference>
<dbReference type="Gene3D" id="3.40.50.1820">
    <property type="entry name" value="alpha/beta hydrolase"/>
    <property type="match status" value="2"/>
</dbReference>
<dbReference type="PANTHER" id="PTHR11559">
    <property type="entry name" value="CARBOXYLESTERASE"/>
    <property type="match status" value="1"/>
</dbReference>
<organism evidence="2 3">
    <name type="scientific">Ditylenchus dipsaci</name>
    <dbReference type="NCBI Taxonomy" id="166011"/>
    <lineage>
        <taxon>Eukaryota</taxon>
        <taxon>Metazoa</taxon>
        <taxon>Ecdysozoa</taxon>
        <taxon>Nematoda</taxon>
        <taxon>Chromadorea</taxon>
        <taxon>Rhabditida</taxon>
        <taxon>Tylenchina</taxon>
        <taxon>Tylenchomorpha</taxon>
        <taxon>Sphaerularioidea</taxon>
        <taxon>Anguinidae</taxon>
        <taxon>Anguininae</taxon>
        <taxon>Ditylenchus</taxon>
    </lineage>
</organism>
<keyword evidence="2" id="KW-1185">Reference proteome</keyword>
<dbReference type="AlphaFoldDB" id="A0A915DLN7"/>
<dbReference type="Proteomes" id="UP000887574">
    <property type="component" value="Unplaced"/>
</dbReference>
<feature type="domain" description="Carboxylesterase type B" evidence="1">
    <location>
        <begin position="68"/>
        <end position="315"/>
    </location>
</feature>
<dbReference type="InterPro" id="IPR050309">
    <property type="entry name" value="Type-B_Carboxylest/Lipase"/>
</dbReference>
<sequence>MVGSNWPGISTPEEWHWSREAGNYGLWDQTAALHFINQKISKFGGDPEKVTVLGNSAAEVSTIPGVHSLKTVERSKNLTQELGCDFSNIQLTKNCLKEVSVSQIHDVLKDGKEYKPTNPRDTIRNTLYGITKGDGLIFTLNTGSVIASVFAYYLGLTVDQQANYTKADFLNHVDTYLASQRKVLVHRYTDAQTDAGFAGGILVEIADKIKLGWKQHVYLVDYIHPSHRPLIGIDETYTPHAYEYQYLMDGEIYFPFQKNETNSVEIDFTEKIVDAFTSFIKTGNPCTQNVPWPAVNDSESITYLRVGEQVVAENTHFTEIAKLWRKSTTLAI</sequence>
<dbReference type="WBParaSite" id="jg20813">
    <property type="protein sequence ID" value="jg20813"/>
    <property type="gene ID" value="jg20813"/>
</dbReference>